<sequence length="515" mass="53649">MPDVIVIGGGHNGLTAASYMARAGHSVTLFEATGSIGGMTATRALVPEAPNHLISPCAIDAVYWRASTVERDLELGRYGLRIIDHDPAWAWLGPNGESLLLARDVARTIAEIERFSTEDARTYREFAQTTAKMLALQDGFGAGSPNRPDRETLLAAVRGLANGKVRHLLGAALTTSAADLIESTFVSEQVRGAFAAMASILGSITVDSSGIGLLATAPLHRDGVARPVGGMQAIADSLSECLRAHGGTVQLSSPVDQILVSGGRARGVRLANGEEVIARMVIAAVPPQVTARLLAGSAVPGVEALGHAPSNSAGIGCLVIGMALRGTLNLGDHQRNRHDGVDLRKPTLFYGTLEHVLAGESQARVAQPVTDPPWTATILSATDPTQAPDGQDNLYLYAPTPVRPEGGWGATRASAEKELVGAVEKAVTGISELEIGRWVETPEDLEHRLGAANGCIYHVDQVVTRLGPLRPARGWGKHATDVPGLVLSGAGTHPGGGVSGIPGQLAARAALRSMN</sequence>
<dbReference type="PANTHER" id="PTHR10668">
    <property type="entry name" value="PHYTOENE DEHYDROGENASE"/>
    <property type="match status" value="1"/>
</dbReference>
<dbReference type="Pfam" id="PF12831">
    <property type="entry name" value="FAD_oxidored"/>
    <property type="match status" value="1"/>
</dbReference>
<feature type="domain" description="Amine oxidase" evidence="4">
    <location>
        <begin position="219"/>
        <end position="305"/>
    </location>
</feature>
<dbReference type="EMBL" id="NGAF01000005">
    <property type="protein sequence ID" value="OXR45168.1"/>
    <property type="molecule type" value="Genomic_DNA"/>
</dbReference>
<dbReference type="AlphaFoldDB" id="A0A231H8K0"/>
<gene>
    <name evidence="5" type="primary">crtI_1</name>
    <name evidence="5" type="ORF">B7C42_03126</name>
</gene>
<evidence type="ECO:0000313" key="5">
    <source>
        <dbReference type="EMBL" id="OXR45168.1"/>
    </source>
</evidence>
<evidence type="ECO:0000256" key="1">
    <source>
        <dbReference type="ARBA" id="ARBA00037217"/>
    </source>
</evidence>
<dbReference type="SUPFAM" id="SSF51905">
    <property type="entry name" value="FAD/NAD(P)-binding domain"/>
    <property type="match status" value="1"/>
</dbReference>
<comment type="caution">
    <text evidence="5">The sequence shown here is derived from an EMBL/GenBank/DDBJ whole genome shotgun (WGS) entry which is preliminary data.</text>
</comment>
<keyword evidence="5" id="KW-0560">Oxidoreductase</keyword>
<reference evidence="5 6" key="1">
    <citation type="submission" date="2017-07" db="EMBL/GenBank/DDBJ databases">
        <title>First draft Genome Sequence of Nocardia cerradoensis isolated from human infection.</title>
        <authorList>
            <person name="Carrasco G."/>
        </authorList>
    </citation>
    <scope>NUCLEOTIDE SEQUENCE [LARGE SCALE GENOMIC DNA]</scope>
    <source>
        <strain evidence="5 6">CNM20130759</strain>
    </source>
</reference>
<evidence type="ECO:0000256" key="3">
    <source>
        <dbReference type="ARBA" id="ARBA00040298"/>
    </source>
</evidence>
<dbReference type="Proteomes" id="UP000215506">
    <property type="component" value="Unassembled WGS sequence"/>
</dbReference>
<dbReference type="Gene3D" id="3.50.50.60">
    <property type="entry name" value="FAD/NAD(P)-binding domain"/>
    <property type="match status" value="2"/>
</dbReference>
<organism evidence="5 6">
    <name type="scientific">Nocardia cerradoensis</name>
    <dbReference type="NCBI Taxonomy" id="85688"/>
    <lineage>
        <taxon>Bacteria</taxon>
        <taxon>Bacillati</taxon>
        <taxon>Actinomycetota</taxon>
        <taxon>Actinomycetes</taxon>
        <taxon>Mycobacteriales</taxon>
        <taxon>Nocardiaceae</taxon>
        <taxon>Nocardia</taxon>
    </lineage>
</organism>
<comment type="function">
    <text evidence="1">Probable oxidoreductase that may play a role as regulator of mitochondrial function.</text>
</comment>
<dbReference type="InterPro" id="IPR002937">
    <property type="entry name" value="Amino_oxidase"/>
</dbReference>
<protein>
    <recommendedName>
        <fullName evidence="3">Pyridine nucleotide-disulfide oxidoreductase domain-containing protein 2</fullName>
    </recommendedName>
</protein>
<dbReference type="InterPro" id="IPR036188">
    <property type="entry name" value="FAD/NAD-bd_sf"/>
</dbReference>
<dbReference type="PANTHER" id="PTHR10668:SF103">
    <property type="entry name" value="PYRIDINE NUCLEOTIDE-DISULFIDE OXIDOREDUCTASE DOMAIN-CONTAINING PROTEIN 2"/>
    <property type="match status" value="1"/>
</dbReference>
<comment type="subunit">
    <text evidence="2">Interacts with COX5B; this interaction may contribute to localize PYROXD2 to the inner face of the inner mitochondrial membrane.</text>
</comment>
<evidence type="ECO:0000313" key="6">
    <source>
        <dbReference type="Proteomes" id="UP000215506"/>
    </source>
</evidence>
<evidence type="ECO:0000259" key="4">
    <source>
        <dbReference type="Pfam" id="PF01593"/>
    </source>
</evidence>
<dbReference type="PRINTS" id="PR00411">
    <property type="entry name" value="PNDRDTASEI"/>
</dbReference>
<dbReference type="GO" id="GO:0016491">
    <property type="term" value="F:oxidoreductase activity"/>
    <property type="evidence" value="ECO:0007669"/>
    <property type="project" value="UniProtKB-KW"/>
</dbReference>
<dbReference type="Pfam" id="PF01593">
    <property type="entry name" value="Amino_oxidase"/>
    <property type="match status" value="1"/>
</dbReference>
<proteinExistence type="predicted"/>
<evidence type="ECO:0000256" key="2">
    <source>
        <dbReference type="ARBA" id="ARBA00038825"/>
    </source>
</evidence>
<accession>A0A231H8K0</accession>
<keyword evidence="6" id="KW-1185">Reference proteome</keyword>
<name>A0A231H8K0_9NOCA</name>
<dbReference type="RefSeq" id="WP_094025678.1">
    <property type="nucleotide sequence ID" value="NZ_NGAF01000005.1"/>
</dbReference>